<accession>M2ZYH7</accession>
<feature type="region of interest" description="Disordered" evidence="1">
    <location>
        <begin position="253"/>
        <end position="299"/>
    </location>
</feature>
<dbReference type="RefSeq" id="XP_007932213.1">
    <property type="nucleotide sequence ID" value="XM_007934022.1"/>
</dbReference>
<reference evidence="2 3" key="1">
    <citation type="journal article" date="2012" name="PLoS Pathog.">
        <title>Diverse lifestyles and strategies of plant pathogenesis encoded in the genomes of eighteen Dothideomycetes fungi.</title>
        <authorList>
            <person name="Ohm R.A."/>
            <person name="Feau N."/>
            <person name="Henrissat B."/>
            <person name="Schoch C.L."/>
            <person name="Horwitz B.A."/>
            <person name="Barry K.W."/>
            <person name="Condon B.J."/>
            <person name="Copeland A.C."/>
            <person name="Dhillon B."/>
            <person name="Glaser F."/>
            <person name="Hesse C.N."/>
            <person name="Kosti I."/>
            <person name="LaButti K."/>
            <person name="Lindquist E.A."/>
            <person name="Lucas S."/>
            <person name="Salamov A.A."/>
            <person name="Bradshaw R.E."/>
            <person name="Ciuffetti L."/>
            <person name="Hamelin R.C."/>
            <person name="Kema G.H.J."/>
            <person name="Lawrence C."/>
            <person name="Scott J.A."/>
            <person name="Spatafora J.W."/>
            <person name="Turgeon B.G."/>
            <person name="de Wit P.J.G.M."/>
            <person name="Zhong S."/>
            <person name="Goodwin S.B."/>
            <person name="Grigoriev I.V."/>
        </authorList>
    </citation>
    <scope>NUCLEOTIDE SEQUENCE [LARGE SCALE GENOMIC DNA]</scope>
    <source>
        <strain evidence="2 3">CIRAD86</strain>
    </source>
</reference>
<evidence type="ECO:0000313" key="2">
    <source>
        <dbReference type="EMBL" id="EME77166.1"/>
    </source>
</evidence>
<dbReference type="AlphaFoldDB" id="M2ZYH7"/>
<name>M2ZYH7_PSEFD</name>
<dbReference type="EMBL" id="KB446567">
    <property type="protein sequence ID" value="EME77166.1"/>
    <property type="molecule type" value="Genomic_DNA"/>
</dbReference>
<organism evidence="2 3">
    <name type="scientific">Pseudocercospora fijiensis (strain CIRAD86)</name>
    <name type="common">Black leaf streak disease fungus</name>
    <name type="synonym">Mycosphaerella fijiensis</name>
    <dbReference type="NCBI Taxonomy" id="383855"/>
    <lineage>
        <taxon>Eukaryota</taxon>
        <taxon>Fungi</taxon>
        <taxon>Dikarya</taxon>
        <taxon>Ascomycota</taxon>
        <taxon>Pezizomycotina</taxon>
        <taxon>Dothideomycetes</taxon>
        <taxon>Dothideomycetidae</taxon>
        <taxon>Mycosphaerellales</taxon>
        <taxon>Mycosphaerellaceae</taxon>
        <taxon>Pseudocercospora</taxon>
    </lineage>
</organism>
<dbReference type="VEuPathDB" id="FungiDB:MYCFIDRAFT_180039"/>
<feature type="region of interest" description="Disordered" evidence="1">
    <location>
        <begin position="146"/>
        <end position="236"/>
    </location>
</feature>
<keyword evidence="3" id="KW-1185">Reference proteome</keyword>
<dbReference type="Proteomes" id="UP000016932">
    <property type="component" value="Unassembled WGS sequence"/>
</dbReference>
<evidence type="ECO:0000313" key="3">
    <source>
        <dbReference type="Proteomes" id="UP000016932"/>
    </source>
</evidence>
<protein>
    <submittedName>
        <fullName evidence="2">Uncharacterized protein</fullName>
    </submittedName>
</protein>
<feature type="region of interest" description="Disordered" evidence="1">
    <location>
        <begin position="95"/>
        <end position="134"/>
    </location>
</feature>
<proteinExistence type="predicted"/>
<feature type="compositionally biased region" description="Basic and acidic residues" evidence="1">
    <location>
        <begin position="151"/>
        <end position="173"/>
    </location>
</feature>
<gene>
    <name evidence="2" type="ORF">MYCFIDRAFT_180039</name>
</gene>
<feature type="compositionally biased region" description="Polar residues" evidence="1">
    <location>
        <begin position="281"/>
        <end position="299"/>
    </location>
</feature>
<feature type="compositionally biased region" description="Acidic residues" evidence="1">
    <location>
        <begin position="196"/>
        <end position="209"/>
    </location>
</feature>
<dbReference type="KEGG" id="pfj:MYCFIDRAFT_180039"/>
<evidence type="ECO:0000256" key="1">
    <source>
        <dbReference type="SAM" id="MobiDB-lite"/>
    </source>
</evidence>
<dbReference type="GeneID" id="19334260"/>
<sequence>MVNRRVVTQLNALNDPTRNPWRLSGEFNFLILYAIFGDAACQSHQFLSALRDLSAIPNLSFADAVGRIQAARRADPTETGQQGIQPRHARGALESCQADGMQPTKPRSRPKQWTETHGGRSGKKASKQALSKASTAIHASNWNGLQDVSEPELHPSHKEQSDRSAVHMGRDEALQVPGGVQRMGPNTLDQTRHEEQNDEPDEETTDGETTEQSIEQGRFRRPLSGAHKADDSLEIDEDDQQQLDGMAEQDTSFLQDDDSFGGFDCGQQDSDHEQSQSDPQAQSVEANMRNEPSSLQKSATSTYGAAIPTSSFPNPTNSTNSINKTAEPSIVKPHTLPLLSTIDDNSDSPCCRPRPGHASSLPFHMSKRNNVTMRGQDVNRPTKRVRFSDEITDTSPFESAFAELSTETNNFAHLMQGAFDFFQPSSADGQLLASCRPSADGADTAVLSDASTLGRPLCLALADENRRWILAEYHPQTDSLTLHCPEEMITKVDLEKDAFQAQEENNAQARDSNVASALMPRICALLESVRPRPATTGTQNEVQPARRFLSCTTVRLPSFRTYGDTAKGTRNRLIEIAGSAAACAVLLTLGRTISETIDGHLWLFAMHTAAQMSEDMGLIGRMPTSPPMQVQSRPNTTLEELREKANAIEMAQVASQGVMEEIRLHLDRGMTSSRSVEQFRVLRSAISSAISSKPPADHPDDAYIAGLRRTAEDAPAHRRAAAEAFLREELASRDTASKPARVWKDVHKQLGLLQVSHSDRAEASYTEAEETHNRFKKLLEASLSELKKLSLEALELAPVCGWRQCNTMATRLKGMTFERYMIPLCIYHCRRRILMGLVYYITIHAWFLPLNVLRYPCLTRQALLLSWYLEDFAMLIAGDAGRLRRAHEFKDTFGRAKDSAEADEIGAPAGIVGEDLEATLNEI</sequence>
<dbReference type="HOGENOM" id="CLU_316197_0_0_1"/>